<evidence type="ECO:0000313" key="5">
    <source>
        <dbReference type="EMBL" id="XDJ60410.1"/>
    </source>
</evidence>
<dbReference type="Gene3D" id="1.25.40.10">
    <property type="entry name" value="Tetratricopeptide repeat domain"/>
    <property type="match status" value="1"/>
</dbReference>
<dbReference type="EMBL" id="CP158257">
    <property type="protein sequence ID" value="XDJ56164.1"/>
    <property type="molecule type" value="Genomic_DNA"/>
</dbReference>
<evidence type="ECO:0000313" key="4">
    <source>
        <dbReference type="EMBL" id="XDJ56164.1"/>
    </source>
</evidence>
<dbReference type="EMBL" id="CP158261">
    <property type="protein sequence ID" value="XDJ65550.1"/>
    <property type="molecule type" value="Genomic_DNA"/>
</dbReference>
<accession>A0AB39EID5</accession>
<name>A0AB39EID5_9BURK</name>
<comment type="similarity">
    <text evidence="1">Belongs to the LcrH/SycD chaperone family.</text>
</comment>
<reference evidence="7" key="1">
    <citation type="submission" date="2024-05" db="EMBL/GenBank/DDBJ databases">
        <authorList>
            <person name="Luo Y.-C."/>
            <person name="Nicholds J."/>
            <person name="Mortimer T."/>
            <person name="Maboni G."/>
        </authorList>
    </citation>
    <scope>NUCLEOTIDE SEQUENCE</scope>
    <source>
        <strain evidence="10">140124</strain>
        <strain evidence="9">143751</strain>
        <strain evidence="8">143811</strain>
        <strain evidence="7">145849</strain>
        <strain evidence="6">145850</strain>
        <strain evidence="5">145852</strain>
        <strain evidence="4">150221</strain>
        <strain evidence="3">150964</strain>
        <strain evidence="2">153271</strain>
    </source>
</reference>
<dbReference type="GeneID" id="93066474"/>
<dbReference type="EMBL" id="CP158256">
    <property type="protein sequence ID" value="XDJ53550.1"/>
    <property type="molecule type" value="Genomic_DNA"/>
</dbReference>
<dbReference type="PRINTS" id="PR01595">
    <property type="entry name" value="SYCDCHAPRONE"/>
</dbReference>
<dbReference type="KEGG" id="cgin:ABRZ00_03030"/>
<dbReference type="EMBL" id="CP158259">
    <property type="protein sequence ID" value="XDJ60410.1"/>
    <property type="molecule type" value="Genomic_DNA"/>
</dbReference>
<organism evidence="7">
    <name type="scientific">Castellaniella ginsengisoli</name>
    <dbReference type="NCBI Taxonomy" id="546114"/>
    <lineage>
        <taxon>Bacteria</taxon>
        <taxon>Pseudomonadati</taxon>
        <taxon>Pseudomonadota</taxon>
        <taxon>Betaproteobacteria</taxon>
        <taxon>Burkholderiales</taxon>
        <taxon>Alcaligenaceae</taxon>
        <taxon>Castellaniella</taxon>
    </lineage>
</organism>
<dbReference type="InterPro" id="IPR011716">
    <property type="entry name" value="TPR-3"/>
</dbReference>
<protein>
    <submittedName>
        <fullName evidence="7">SycD/LcrH family type III secretion system chaperone</fullName>
    </submittedName>
</protein>
<evidence type="ECO:0000313" key="2">
    <source>
        <dbReference type="EMBL" id="XDJ44616.1"/>
    </source>
</evidence>
<dbReference type="NCBIfam" id="TIGR02552">
    <property type="entry name" value="LcrH_SycD"/>
    <property type="match status" value="1"/>
</dbReference>
<evidence type="ECO:0000313" key="3">
    <source>
        <dbReference type="EMBL" id="XDJ53550.1"/>
    </source>
</evidence>
<dbReference type="EMBL" id="CP158266">
    <property type="protein sequence ID" value="XDJ81498.1"/>
    <property type="molecule type" value="Genomic_DNA"/>
</dbReference>
<evidence type="ECO:0000313" key="9">
    <source>
        <dbReference type="EMBL" id="XDJ81498.1"/>
    </source>
</evidence>
<evidence type="ECO:0000313" key="10">
    <source>
        <dbReference type="EMBL" id="XDJ84370.1"/>
    </source>
</evidence>
<gene>
    <name evidence="7" type="ORF">ABRY91_08935</name>
    <name evidence="5" type="ORF">ABRY92_10425</name>
    <name evidence="9" type="ORF">ABRY96_07220</name>
    <name evidence="8" type="ORF">ABRY97_08535</name>
    <name evidence="4" type="ORF">ABRZ00_03030</name>
    <name evidence="3" type="ORF">ABRZ01_03390</name>
    <name evidence="2" type="ORF">ABRZ02_13345</name>
    <name evidence="6" type="ORF">ABRZ03_06570</name>
    <name evidence="10" type="ORF">ABRZ08_08960</name>
</gene>
<dbReference type="RefSeq" id="WP_368641181.1">
    <property type="nucleotide sequence ID" value="NZ_CP158253.1"/>
</dbReference>
<dbReference type="Pfam" id="PF14559">
    <property type="entry name" value="TPR_19"/>
    <property type="match status" value="1"/>
</dbReference>
<dbReference type="SUPFAM" id="SSF48452">
    <property type="entry name" value="TPR-like"/>
    <property type="match status" value="1"/>
</dbReference>
<proteinExistence type="inferred from homology"/>
<evidence type="ECO:0000313" key="8">
    <source>
        <dbReference type="EMBL" id="XDJ73671.1"/>
    </source>
</evidence>
<dbReference type="EMBL" id="CP158260">
    <property type="protein sequence ID" value="XDJ64974.1"/>
    <property type="molecule type" value="Genomic_DNA"/>
</dbReference>
<dbReference type="EMBL" id="CP158264">
    <property type="protein sequence ID" value="XDJ73671.1"/>
    <property type="molecule type" value="Genomic_DNA"/>
</dbReference>
<dbReference type="AlphaFoldDB" id="A0AB39EID5"/>
<dbReference type="InterPro" id="IPR005415">
    <property type="entry name" value="T3SS_Ca_resp_chp_LcrH/SycD"/>
</dbReference>
<dbReference type="EMBL" id="CP158253">
    <property type="protein sequence ID" value="XDJ44616.1"/>
    <property type="molecule type" value="Genomic_DNA"/>
</dbReference>
<sequence>MSQQATASRSPFGRQLYDGLQALPANSRMSNAQLEVIYALAYAHITQGQYAQALPVFSILATYGPTRRHYIAGLALCLEQCGRYEEAISMYSLLITLFPGSPEPALQVAECLLMLGRTAEAVEELDRVLRGIAESGGEYDALRPRAQILRDLAGRRAS</sequence>
<dbReference type="Pfam" id="PF07720">
    <property type="entry name" value="TPR_3"/>
    <property type="match status" value="1"/>
</dbReference>
<evidence type="ECO:0000313" key="7">
    <source>
        <dbReference type="EMBL" id="XDJ65550.1"/>
    </source>
</evidence>
<dbReference type="EMBL" id="CP158268">
    <property type="protein sequence ID" value="XDJ84370.1"/>
    <property type="molecule type" value="Genomic_DNA"/>
</dbReference>
<evidence type="ECO:0000256" key="1">
    <source>
        <dbReference type="ARBA" id="ARBA00010244"/>
    </source>
</evidence>
<evidence type="ECO:0000313" key="6">
    <source>
        <dbReference type="EMBL" id="XDJ64974.1"/>
    </source>
</evidence>
<dbReference type="InterPro" id="IPR011990">
    <property type="entry name" value="TPR-like_helical_dom_sf"/>
</dbReference>